<feature type="transmembrane region" description="Helical" evidence="6">
    <location>
        <begin position="79"/>
        <end position="96"/>
    </location>
</feature>
<evidence type="ECO:0000256" key="6">
    <source>
        <dbReference type="SAM" id="Phobius"/>
    </source>
</evidence>
<evidence type="ECO:0000256" key="5">
    <source>
        <dbReference type="SAM" id="MobiDB-lite"/>
    </source>
</evidence>
<keyword evidence="2 6" id="KW-0812">Transmembrane</keyword>
<gene>
    <name evidence="7" type="ORF">PT974_12114</name>
</gene>
<keyword evidence="3 6" id="KW-1133">Transmembrane helix</keyword>
<evidence type="ECO:0000313" key="7">
    <source>
        <dbReference type="EMBL" id="KAK5987978.1"/>
    </source>
</evidence>
<feature type="transmembrane region" description="Helical" evidence="6">
    <location>
        <begin position="229"/>
        <end position="247"/>
    </location>
</feature>
<evidence type="ECO:0000256" key="2">
    <source>
        <dbReference type="ARBA" id="ARBA00022692"/>
    </source>
</evidence>
<dbReference type="Pfam" id="PF04479">
    <property type="entry name" value="RTA1"/>
    <property type="match status" value="1"/>
</dbReference>
<sequence>MATITPTITLGPTLTFTSATSSVTCTTAVPGKYGYVSPDACNSRYLFEPSFPGNLAFAVLFGLSTIIHLIEAIAFKKGFCWVIIMGGAWETAAFALRTLGAHDQQQLAYAILGQVLFLLAPLWINAFVYMAVARMIYMGLPDKKIWGIRAIKLTLLFVWLDIACFLVQLSGGALLSNNDNPDLSRIGMKLYTAGIGVQLGFIIIFGSMTVWFYRKYYLVTGGHTGRMKFLIWALLTVLVLIVMRIIYRLVEFGQGVDSNNPILSHEAYPFGLDASPMVLALTIMNLMHPGLVLRGPDSEFPKVSRAEKKAIKAAKKEEKKQRKAAKKARKTDQGGGYVVTEDIDLETRTGLMRLGSDEESLRPMTHNRQFSYNA</sequence>
<proteinExistence type="predicted"/>
<evidence type="ECO:0000256" key="1">
    <source>
        <dbReference type="ARBA" id="ARBA00004141"/>
    </source>
</evidence>
<comment type="caution">
    <text evidence="7">The sequence shown here is derived from an EMBL/GenBank/DDBJ whole genome shotgun (WGS) entry which is preliminary data.</text>
</comment>
<feature type="transmembrane region" description="Helical" evidence="6">
    <location>
        <begin position="55"/>
        <end position="74"/>
    </location>
</feature>
<feature type="transmembrane region" description="Helical" evidence="6">
    <location>
        <begin position="195"/>
        <end position="213"/>
    </location>
</feature>
<protein>
    <submittedName>
        <fullName evidence="7">Lipid transporter atnI</fullName>
    </submittedName>
</protein>
<evidence type="ECO:0000256" key="4">
    <source>
        <dbReference type="ARBA" id="ARBA00023136"/>
    </source>
</evidence>
<feature type="transmembrane region" description="Helical" evidence="6">
    <location>
        <begin position="108"/>
        <end position="132"/>
    </location>
</feature>
<dbReference type="EMBL" id="JAVFKD010000016">
    <property type="protein sequence ID" value="KAK5987978.1"/>
    <property type="molecule type" value="Genomic_DNA"/>
</dbReference>
<accession>A0ABR0S736</accession>
<reference evidence="7 8" key="1">
    <citation type="submission" date="2024-01" db="EMBL/GenBank/DDBJ databases">
        <title>Complete genome of Cladobotryum mycophilum ATHUM6906.</title>
        <authorList>
            <person name="Christinaki A.C."/>
            <person name="Myridakis A.I."/>
            <person name="Kouvelis V.N."/>
        </authorList>
    </citation>
    <scope>NUCLEOTIDE SEQUENCE [LARGE SCALE GENOMIC DNA]</scope>
    <source>
        <strain evidence="7 8">ATHUM6906</strain>
    </source>
</reference>
<feature type="transmembrane region" description="Helical" evidence="6">
    <location>
        <begin position="153"/>
        <end position="175"/>
    </location>
</feature>
<dbReference type="PANTHER" id="PTHR31465">
    <property type="entry name" value="PROTEIN RTA1-RELATED"/>
    <property type="match status" value="1"/>
</dbReference>
<dbReference type="InterPro" id="IPR007568">
    <property type="entry name" value="RTA1"/>
</dbReference>
<keyword evidence="8" id="KW-1185">Reference proteome</keyword>
<feature type="region of interest" description="Disordered" evidence="5">
    <location>
        <begin position="354"/>
        <end position="374"/>
    </location>
</feature>
<name>A0ABR0S736_9HYPO</name>
<comment type="subcellular location">
    <subcellularLocation>
        <location evidence="1">Membrane</location>
        <topology evidence="1">Multi-pass membrane protein</topology>
    </subcellularLocation>
</comment>
<dbReference type="Proteomes" id="UP001338125">
    <property type="component" value="Unassembled WGS sequence"/>
</dbReference>
<dbReference type="PANTHER" id="PTHR31465:SF15">
    <property type="entry name" value="LIPID TRANSPORTER ATNI-RELATED"/>
    <property type="match status" value="1"/>
</dbReference>
<organism evidence="7 8">
    <name type="scientific">Cladobotryum mycophilum</name>
    <dbReference type="NCBI Taxonomy" id="491253"/>
    <lineage>
        <taxon>Eukaryota</taxon>
        <taxon>Fungi</taxon>
        <taxon>Dikarya</taxon>
        <taxon>Ascomycota</taxon>
        <taxon>Pezizomycotina</taxon>
        <taxon>Sordariomycetes</taxon>
        <taxon>Hypocreomycetidae</taxon>
        <taxon>Hypocreales</taxon>
        <taxon>Hypocreaceae</taxon>
        <taxon>Cladobotryum</taxon>
    </lineage>
</organism>
<keyword evidence="4 6" id="KW-0472">Membrane</keyword>
<evidence type="ECO:0000256" key="3">
    <source>
        <dbReference type="ARBA" id="ARBA00022989"/>
    </source>
</evidence>
<feature type="region of interest" description="Disordered" evidence="5">
    <location>
        <begin position="314"/>
        <end position="334"/>
    </location>
</feature>
<evidence type="ECO:0000313" key="8">
    <source>
        <dbReference type="Proteomes" id="UP001338125"/>
    </source>
</evidence>